<dbReference type="EMBL" id="CBTN010000048">
    <property type="protein sequence ID" value="CDH57667.1"/>
    <property type="molecule type" value="Genomic_DNA"/>
</dbReference>
<evidence type="ECO:0000313" key="1">
    <source>
        <dbReference type="EMBL" id="CDH57667.1"/>
    </source>
</evidence>
<evidence type="ECO:0000313" key="2">
    <source>
        <dbReference type="Proteomes" id="UP000027586"/>
    </source>
</evidence>
<sequence length="93" mass="11106">MVLWILGRPNEYTLSMGHYCISASFFIREWAGNQYSYLGAALALHFYYYNYLWWWQFAADHCSLIYRIKWTIVHGTFRITPLCSMGLEDVMCE</sequence>
<proteinExistence type="predicted"/>
<reference evidence="1" key="1">
    <citation type="submission" date="2013-08" db="EMBL/GenBank/DDBJ databases">
        <title>Gene expansion shapes genome architecture in the human pathogen Lichtheimia corymbifera: an evolutionary genomics analysis in the ancient terrestrial Mucorales (Mucoromycotina).</title>
        <authorList>
            <person name="Schwartze V.U."/>
            <person name="Winter S."/>
            <person name="Shelest E."/>
            <person name="Marcet-Houben M."/>
            <person name="Horn F."/>
            <person name="Wehner S."/>
            <person name="Hoffmann K."/>
            <person name="Riege K."/>
            <person name="Sammeth M."/>
            <person name="Nowrousian M."/>
            <person name="Valiante V."/>
            <person name="Linde J."/>
            <person name="Jacobsen I.D."/>
            <person name="Marz M."/>
            <person name="Brakhage A.A."/>
            <person name="Gabaldon T."/>
            <person name="Bocker S."/>
            <person name="Voigt K."/>
        </authorList>
    </citation>
    <scope>NUCLEOTIDE SEQUENCE [LARGE SCALE GENOMIC DNA]</scope>
    <source>
        <strain evidence="1">FSU 9682</strain>
    </source>
</reference>
<dbReference type="VEuPathDB" id="FungiDB:LCOR_08577.1"/>
<dbReference type="AlphaFoldDB" id="A0A068S769"/>
<keyword evidence="2" id="KW-1185">Reference proteome</keyword>
<protein>
    <submittedName>
        <fullName evidence="1">Uncharacterized protein</fullName>
    </submittedName>
</protein>
<dbReference type="Proteomes" id="UP000027586">
    <property type="component" value="Unassembled WGS sequence"/>
</dbReference>
<name>A0A068S769_9FUNG</name>
<gene>
    <name evidence="1" type="ORF">LCOR_08577.1</name>
</gene>
<organism evidence="1 2">
    <name type="scientific">Lichtheimia corymbifera JMRC:FSU:9682</name>
    <dbReference type="NCBI Taxonomy" id="1263082"/>
    <lineage>
        <taxon>Eukaryota</taxon>
        <taxon>Fungi</taxon>
        <taxon>Fungi incertae sedis</taxon>
        <taxon>Mucoromycota</taxon>
        <taxon>Mucoromycotina</taxon>
        <taxon>Mucoromycetes</taxon>
        <taxon>Mucorales</taxon>
        <taxon>Lichtheimiaceae</taxon>
        <taxon>Lichtheimia</taxon>
    </lineage>
</organism>
<comment type="caution">
    <text evidence="1">The sequence shown here is derived from an EMBL/GenBank/DDBJ whole genome shotgun (WGS) entry which is preliminary data.</text>
</comment>
<accession>A0A068S769</accession>